<accession>A0A4S2DI55</accession>
<dbReference type="FunFam" id="3.30.565.10:FF:000010">
    <property type="entry name" value="Sensor histidine kinase RcsC"/>
    <property type="match status" value="1"/>
</dbReference>
<keyword evidence="5 11" id="KW-0597">Phosphoprotein</keyword>
<dbReference type="InterPro" id="IPR003594">
    <property type="entry name" value="HATPase_dom"/>
</dbReference>
<dbReference type="EMBL" id="SRYR01000005">
    <property type="protein sequence ID" value="TGY41816.1"/>
    <property type="molecule type" value="Genomic_DNA"/>
</dbReference>
<comment type="function">
    <text evidence="9">May play the central regulatory role in sporulation. It may be an element of the effector pathway responsible for the activation of sporulation genes in response to nutritional stress. Spo0A may act in concert with spo0H (a sigma factor) to control the expression of some genes that are critical to the sporulation process.</text>
</comment>
<evidence type="ECO:0000256" key="3">
    <source>
        <dbReference type="ARBA" id="ARBA00012438"/>
    </source>
</evidence>
<dbReference type="InterPro" id="IPR011006">
    <property type="entry name" value="CheY-like_superfamily"/>
</dbReference>
<dbReference type="Proteomes" id="UP000306888">
    <property type="component" value="Unassembled WGS sequence"/>
</dbReference>
<evidence type="ECO:0000256" key="11">
    <source>
        <dbReference type="PROSITE-ProRule" id="PRU00169"/>
    </source>
</evidence>
<evidence type="ECO:0000313" key="16">
    <source>
        <dbReference type="EMBL" id="TGY41816.1"/>
    </source>
</evidence>
<dbReference type="SUPFAM" id="SSF55785">
    <property type="entry name" value="PYP-like sensor domain (PAS domain)"/>
    <property type="match status" value="1"/>
</dbReference>
<evidence type="ECO:0000256" key="5">
    <source>
        <dbReference type="ARBA" id="ARBA00022553"/>
    </source>
</evidence>
<reference evidence="16 17" key="1">
    <citation type="submission" date="2019-04" db="EMBL/GenBank/DDBJ databases">
        <title>Microbes associate with the intestines of laboratory mice.</title>
        <authorList>
            <person name="Navarre W."/>
            <person name="Wong E."/>
            <person name="Huang K."/>
            <person name="Tropini C."/>
            <person name="Ng K."/>
            <person name="Yu B."/>
        </authorList>
    </citation>
    <scope>NUCLEOTIDE SEQUENCE [LARGE SCALE GENOMIC DNA]</scope>
    <source>
        <strain evidence="16 17">NM50_B9-20</strain>
    </source>
</reference>
<dbReference type="InterPro" id="IPR036097">
    <property type="entry name" value="HisK_dim/P_sf"/>
</dbReference>
<dbReference type="CDD" id="cd00082">
    <property type="entry name" value="HisKA"/>
    <property type="match status" value="1"/>
</dbReference>
<sequence>MINIFKKTKFLETNKITYPILAIICTLAVIFSFVTISNIDQVNKITEEIYDSPHEVSYAEWSIRWKISSISHYMRQITNKYDSTPIDEIEDEIRDIYKNIEVYYNIIYDKYTGPEKQNFINKIYEMGIKQNEIIKIAKNGELDTARQIYQDEFLPIVNSLDIILNKMIDSTLRRSSDIVEKGKGIYSFTSIFLIAISIAISIISIFFAFITSKRRRHDVLSREVLFNMLTENIDDVYLMYSLKDNKIEFVSSNFEKKFGITTEEILADSSVLRRYIKNEELDNLKEVYNTKQRKVTEWKTEIKNPRTLESRWMHIRIYPVIQDGELTRYVINFTDITEILNSQRDLMDALNLAESANNSKRNFLSRMSHEIRTPINAIIGMTDIANSNIDDKNKIVDCLNKIEISSKFLLGIINDILDMSKIESGKMSITSEQFTLNSFTSNIESIINPQAKLKEIKFNIIFSEIKYNNIIGDQLRVNQILINILSNALKFTPRGGEITLKIKEIQRNGKLRIRFIIKDTGIGMDEEELGRIFRSFEQANVNTNIKYGGTGLGLSITKNLVELMNGSINVSSIKGEGSQFTVEIPFEVDKNNIDDNSYIEIESDRFRVEDQNKEINYDFSGKRFLIVEDNELNLEIASEILKFKGANIETAENGEIAFEKFENSSPGYYDAILMDIRMPVLCGYDATKKIRKSNHLDSKTIPIIAMTANAFNEDVSKALECGMDDHIAKPIDKEILYSTLDKFVNDSLINFKTL</sequence>
<evidence type="ECO:0000256" key="1">
    <source>
        <dbReference type="ARBA" id="ARBA00000085"/>
    </source>
</evidence>
<dbReference type="SMART" id="SM00388">
    <property type="entry name" value="HisKA"/>
    <property type="match status" value="1"/>
</dbReference>
<organism evidence="16 17">
    <name type="scientific">Clostridium sartagoforme</name>
    <dbReference type="NCBI Taxonomy" id="84031"/>
    <lineage>
        <taxon>Bacteria</taxon>
        <taxon>Bacillati</taxon>
        <taxon>Bacillota</taxon>
        <taxon>Clostridia</taxon>
        <taxon>Eubacteriales</taxon>
        <taxon>Clostridiaceae</taxon>
        <taxon>Clostridium</taxon>
    </lineage>
</organism>
<dbReference type="Gene3D" id="3.30.450.20">
    <property type="entry name" value="PAS domain"/>
    <property type="match status" value="1"/>
</dbReference>
<dbReference type="InterPro" id="IPR003661">
    <property type="entry name" value="HisK_dim/P_dom"/>
</dbReference>
<evidence type="ECO:0000256" key="6">
    <source>
        <dbReference type="ARBA" id="ARBA00022679"/>
    </source>
</evidence>
<dbReference type="Pfam" id="PF13426">
    <property type="entry name" value="PAS_9"/>
    <property type="match status" value="1"/>
</dbReference>
<name>A0A4S2DI55_9CLOT</name>
<evidence type="ECO:0000313" key="17">
    <source>
        <dbReference type="Proteomes" id="UP000306888"/>
    </source>
</evidence>
<dbReference type="SUPFAM" id="SSF52172">
    <property type="entry name" value="CheY-like"/>
    <property type="match status" value="1"/>
</dbReference>
<keyword evidence="7" id="KW-0418">Kinase</keyword>
<dbReference type="PROSITE" id="PS50110">
    <property type="entry name" value="RESPONSE_REGULATORY"/>
    <property type="match status" value="1"/>
</dbReference>
<dbReference type="Pfam" id="PF02518">
    <property type="entry name" value="HATPase_c"/>
    <property type="match status" value="1"/>
</dbReference>
<feature type="domain" description="Histidine kinase" evidence="13">
    <location>
        <begin position="366"/>
        <end position="588"/>
    </location>
</feature>
<proteinExistence type="inferred from homology"/>
<dbReference type="InterPro" id="IPR036890">
    <property type="entry name" value="HATPase_C_sf"/>
</dbReference>
<evidence type="ECO:0000256" key="8">
    <source>
        <dbReference type="ARBA" id="ARBA00023012"/>
    </source>
</evidence>
<keyword evidence="12" id="KW-1133">Transmembrane helix</keyword>
<comment type="similarity">
    <text evidence="2">In the N-terminal section; belongs to the phytochrome family.</text>
</comment>
<keyword evidence="17" id="KW-1185">Reference proteome</keyword>
<comment type="caution">
    <text evidence="16">The sequence shown here is derived from an EMBL/GenBank/DDBJ whole genome shotgun (WGS) entry which is preliminary data.</text>
</comment>
<evidence type="ECO:0000259" key="13">
    <source>
        <dbReference type="PROSITE" id="PS50109"/>
    </source>
</evidence>
<gene>
    <name evidence="16" type="ORF">E5347_10885</name>
</gene>
<keyword evidence="8" id="KW-0902">Two-component regulatory system</keyword>
<dbReference type="SMART" id="SM00387">
    <property type="entry name" value="HATPase_c"/>
    <property type="match status" value="1"/>
</dbReference>
<keyword evidence="12" id="KW-0472">Membrane</keyword>
<feature type="transmembrane region" description="Helical" evidence="12">
    <location>
        <begin position="184"/>
        <end position="210"/>
    </location>
</feature>
<feature type="transmembrane region" description="Helical" evidence="12">
    <location>
        <begin position="16"/>
        <end position="36"/>
    </location>
</feature>
<dbReference type="Gene3D" id="3.30.565.10">
    <property type="entry name" value="Histidine kinase-like ATPase, C-terminal domain"/>
    <property type="match status" value="1"/>
</dbReference>
<dbReference type="InterPro" id="IPR005467">
    <property type="entry name" value="His_kinase_dom"/>
</dbReference>
<feature type="domain" description="PAS" evidence="15">
    <location>
        <begin position="222"/>
        <end position="289"/>
    </location>
</feature>
<dbReference type="CDD" id="cd17546">
    <property type="entry name" value="REC_hyHK_CKI1_RcsC-like"/>
    <property type="match status" value="1"/>
</dbReference>
<keyword evidence="6" id="KW-0808">Transferase</keyword>
<dbReference type="Pfam" id="PF00072">
    <property type="entry name" value="Response_reg"/>
    <property type="match status" value="1"/>
</dbReference>
<evidence type="ECO:0000259" key="14">
    <source>
        <dbReference type="PROSITE" id="PS50110"/>
    </source>
</evidence>
<dbReference type="InterPro" id="IPR035965">
    <property type="entry name" value="PAS-like_dom_sf"/>
</dbReference>
<keyword evidence="12" id="KW-0812">Transmembrane</keyword>
<dbReference type="InterPro" id="IPR024478">
    <property type="entry name" value="HlyB_4HB_MCP"/>
</dbReference>
<evidence type="ECO:0000256" key="4">
    <source>
        <dbReference type="ARBA" id="ARBA00018672"/>
    </source>
</evidence>
<dbReference type="Gene3D" id="1.10.287.130">
    <property type="match status" value="1"/>
</dbReference>
<dbReference type="OrthoDB" id="9790669at2"/>
<evidence type="ECO:0000256" key="12">
    <source>
        <dbReference type="SAM" id="Phobius"/>
    </source>
</evidence>
<comment type="catalytic activity">
    <reaction evidence="1">
        <text>ATP + protein L-histidine = ADP + protein N-phospho-L-histidine.</text>
        <dbReference type="EC" id="2.7.13.3"/>
    </reaction>
</comment>
<feature type="domain" description="Response regulatory" evidence="14">
    <location>
        <begin position="623"/>
        <end position="744"/>
    </location>
</feature>
<evidence type="ECO:0000256" key="7">
    <source>
        <dbReference type="ARBA" id="ARBA00022777"/>
    </source>
</evidence>
<dbReference type="EC" id="2.7.13.3" evidence="3"/>
<evidence type="ECO:0000256" key="2">
    <source>
        <dbReference type="ARBA" id="ARBA00006402"/>
    </source>
</evidence>
<evidence type="ECO:0000256" key="9">
    <source>
        <dbReference type="ARBA" id="ARBA00024867"/>
    </source>
</evidence>
<evidence type="ECO:0000259" key="15">
    <source>
        <dbReference type="PROSITE" id="PS50112"/>
    </source>
</evidence>
<dbReference type="PROSITE" id="PS50109">
    <property type="entry name" value="HIS_KIN"/>
    <property type="match status" value="1"/>
</dbReference>
<dbReference type="Pfam" id="PF12729">
    <property type="entry name" value="4HB_MCP_1"/>
    <property type="match status" value="1"/>
</dbReference>
<dbReference type="Gene3D" id="3.40.50.2300">
    <property type="match status" value="1"/>
</dbReference>
<dbReference type="PRINTS" id="PR00344">
    <property type="entry name" value="BCTRLSENSOR"/>
</dbReference>
<dbReference type="InterPro" id="IPR001789">
    <property type="entry name" value="Sig_transdc_resp-reg_receiver"/>
</dbReference>
<dbReference type="GO" id="GO:0000155">
    <property type="term" value="F:phosphorelay sensor kinase activity"/>
    <property type="evidence" value="ECO:0007669"/>
    <property type="project" value="InterPro"/>
</dbReference>
<dbReference type="AlphaFoldDB" id="A0A4S2DI55"/>
<dbReference type="PANTHER" id="PTHR43047">
    <property type="entry name" value="TWO-COMPONENT HISTIDINE PROTEIN KINASE"/>
    <property type="match status" value="1"/>
</dbReference>
<dbReference type="InterPro" id="IPR004358">
    <property type="entry name" value="Sig_transdc_His_kin-like_C"/>
</dbReference>
<feature type="modified residue" description="4-aspartylphosphate" evidence="11">
    <location>
        <position position="675"/>
    </location>
</feature>
<dbReference type="InterPro" id="IPR000014">
    <property type="entry name" value="PAS"/>
</dbReference>
<dbReference type="SUPFAM" id="SSF55874">
    <property type="entry name" value="ATPase domain of HSP90 chaperone/DNA topoisomerase II/histidine kinase"/>
    <property type="match status" value="1"/>
</dbReference>
<dbReference type="CDD" id="cd16922">
    <property type="entry name" value="HATPase_EvgS-ArcB-TorS-like"/>
    <property type="match status" value="1"/>
</dbReference>
<dbReference type="SMART" id="SM00448">
    <property type="entry name" value="REC"/>
    <property type="match status" value="1"/>
</dbReference>
<dbReference type="NCBIfam" id="TIGR00229">
    <property type="entry name" value="sensory_box"/>
    <property type="match status" value="1"/>
</dbReference>
<dbReference type="Pfam" id="PF00512">
    <property type="entry name" value="HisKA"/>
    <property type="match status" value="1"/>
</dbReference>
<evidence type="ECO:0000256" key="10">
    <source>
        <dbReference type="ARBA" id="ARBA00074306"/>
    </source>
</evidence>
<dbReference type="RefSeq" id="WP_136007259.1">
    <property type="nucleotide sequence ID" value="NZ_SRYR01000005.1"/>
</dbReference>
<dbReference type="SUPFAM" id="SSF47384">
    <property type="entry name" value="Homodimeric domain of signal transducing histidine kinase"/>
    <property type="match status" value="1"/>
</dbReference>
<protein>
    <recommendedName>
        <fullName evidence="10">Circadian input-output histidine kinase CikA</fullName>
        <ecNumber evidence="3">2.7.13.3</ecNumber>
    </recommendedName>
    <alternativeName>
        <fullName evidence="4">Stage 0 sporulation protein A homolog</fullName>
    </alternativeName>
</protein>
<dbReference type="PROSITE" id="PS50112">
    <property type="entry name" value="PAS"/>
    <property type="match status" value="1"/>
</dbReference>